<keyword evidence="10" id="KW-0233">DNA recombination</keyword>
<protein>
    <recommendedName>
        <fullName evidence="11">Integrase catalytic domain-containing protein</fullName>
    </recommendedName>
</protein>
<dbReference type="Pfam" id="PF17921">
    <property type="entry name" value="Integrase_H2C2"/>
    <property type="match status" value="1"/>
</dbReference>
<evidence type="ECO:0000256" key="5">
    <source>
        <dbReference type="ARBA" id="ARBA00022842"/>
    </source>
</evidence>
<proteinExistence type="predicted"/>
<dbReference type="Proteomes" id="UP000729402">
    <property type="component" value="Unassembled WGS sequence"/>
</dbReference>
<dbReference type="GO" id="GO:0003964">
    <property type="term" value="F:RNA-directed DNA polymerase activity"/>
    <property type="evidence" value="ECO:0007669"/>
    <property type="project" value="UniProtKB-KW"/>
</dbReference>
<sequence>MSVGDSTDLQRKAMTKLIGLQYKFQYKQGVDNVAAHALSRVGHLFALQTVSIVQPVWLQEVLNSYASDAEAQVLLQELAVSGTNEKGFMLSDGVIWFKGKIWIGANSALQTKIIAAFHASAIGGHSRVQVTYQRVRKLFHWSGLKGAVQEFVNQCLVCQQVKHELVKTPGLLQPLSIPQGVWQDLSMDFIEGLPTSEGYNTILVVVDRFSKFAHFLALKHPFTALHVAKLFLDRIVSLYGIPTSLVSDRDRVFTSTFWQLLFKQLSVSLNISTAYHPQTDGQMERVNQCLEMYLRSATHASPRTWFQWLSLAQYWYNTCYHTSLHCSPYKVVFGVEPHYSFIPPLPAPSDQTVSVEADVDKWLADRRSFSLMLRHQLHKAQNKMKKTADSHRSYRSFEVGEKVFLKLQPHAQSSVVNHPCPKLACKYFGPYEIVAKIGSSAFKLTLPEGSAVHPVFHVSQLKQFVPSHTPVFSQLPAKVNLDVVDLVPTVVLDRRLVKKGNNALVQLLVKWGSLPEDCATWEDYNVLRARFSDAVIWETTSFQGGGNVTPDGVSLDNAAEA</sequence>
<evidence type="ECO:0000256" key="10">
    <source>
        <dbReference type="ARBA" id="ARBA00023172"/>
    </source>
</evidence>
<reference evidence="12" key="1">
    <citation type="journal article" date="2021" name="bioRxiv">
        <title>Whole Genome Assembly and Annotation of Northern Wild Rice, Zizania palustris L., Supports a Whole Genome Duplication in the Zizania Genus.</title>
        <authorList>
            <person name="Haas M."/>
            <person name="Kono T."/>
            <person name="Macchietto M."/>
            <person name="Millas R."/>
            <person name="McGilp L."/>
            <person name="Shao M."/>
            <person name="Duquette J."/>
            <person name="Hirsch C.N."/>
            <person name="Kimball J."/>
        </authorList>
    </citation>
    <scope>NUCLEOTIDE SEQUENCE</scope>
    <source>
        <tissue evidence="12">Fresh leaf tissue</tissue>
    </source>
</reference>
<evidence type="ECO:0000259" key="11">
    <source>
        <dbReference type="PROSITE" id="PS50994"/>
    </source>
</evidence>
<dbReference type="PANTHER" id="PTHR37984:SF5">
    <property type="entry name" value="PROTEIN NYNRIN-LIKE"/>
    <property type="match status" value="1"/>
</dbReference>
<dbReference type="InterPro" id="IPR056924">
    <property type="entry name" value="SH3_Tf2-1"/>
</dbReference>
<evidence type="ECO:0000256" key="1">
    <source>
        <dbReference type="ARBA" id="ARBA00022670"/>
    </source>
</evidence>
<dbReference type="GO" id="GO:0015074">
    <property type="term" value="P:DNA integration"/>
    <property type="evidence" value="ECO:0007669"/>
    <property type="project" value="UniProtKB-KW"/>
</dbReference>
<keyword evidence="4" id="KW-0378">Hydrolase</keyword>
<keyword evidence="6" id="KW-0229">DNA integration</keyword>
<dbReference type="GO" id="GO:0006310">
    <property type="term" value="P:DNA recombination"/>
    <property type="evidence" value="ECO:0007669"/>
    <property type="project" value="UniProtKB-KW"/>
</dbReference>
<keyword evidence="8" id="KW-0548">Nucleotidyltransferase</keyword>
<comment type="caution">
    <text evidence="12">The sequence shown here is derived from an EMBL/GenBank/DDBJ whole genome shotgun (WGS) entry which is preliminary data.</text>
</comment>
<dbReference type="EMBL" id="JAAALK010000085">
    <property type="protein sequence ID" value="KAG8083445.1"/>
    <property type="molecule type" value="Genomic_DNA"/>
</dbReference>
<keyword evidence="8" id="KW-0808">Transferase</keyword>
<dbReference type="Pfam" id="PF00665">
    <property type="entry name" value="rve"/>
    <property type="match status" value="1"/>
</dbReference>
<dbReference type="GO" id="GO:0003677">
    <property type="term" value="F:DNA binding"/>
    <property type="evidence" value="ECO:0007669"/>
    <property type="project" value="UniProtKB-KW"/>
</dbReference>
<evidence type="ECO:0000256" key="8">
    <source>
        <dbReference type="ARBA" id="ARBA00022932"/>
    </source>
</evidence>
<evidence type="ECO:0000256" key="4">
    <source>
        <dbReference type="ARBA" id="ARBA00022801"/>
    </source>
</evidence>
<evidence type="ECO:0000256" key="2">
    <source>
        <dbReference type="ARBA" id="ARBA00022723"/>
    </source>
</evidence>
<keyword evidence="9" id="KW-0238">DNA-binding</keyword>
<dbReference type="PANTHER" id="PTHR37984">
    <property type="entry name" value="PROTEIN CBG26694"/>
    <property type="match status" value="1"/>
</dbReference>
<feature type="domain" description="Integrase catalytic" evidence="11">
    <location>
        <begin position="174"/>
        <end position="336"/>
    </location>
</feature>
<dbReference type="PROSITE" id="PS50994">
    <property type="entry name" value="INTEGRASE"/>
    <property type="match status" value="1"/>
</dbReference>
<keyword evidence="8" id="KW-0239">DNA-directed DNA polymerase</keyword>
<evidence type="ECO:0000313" key="12">
    <source>
        <dbReference type="EMBL" id="KAG8083445.1"/>
    </source>
</evidence>
<keyword evidence="1" id="KW-0645">Protease</keyword>
<accession>A0A8J5VVI5</accession>
<dbReference type="Pfam" id="PF24626">
    <property type="entry name" value="SH3_Tf2-1"/>
    <property type="match status" value="1"/>
</dbReference>
<keyword evidence="5" id="KW-0460">Magnesium</keyword>
<keyword evidence="2" id="KW-0479">Metal-binding</keyword>
<keyword evidence="7" id="KW-0695">RNA-directed DNA polymerase</keyword>
<organism evidence="12 13">
    <name type="scientific">Zizania palustris</name>
    <name type="common">Northern wild rice</name>
    <dbReference type="NCBI Taxonomy" id="103762"/>
    <lineage>
        <taxon>Eukaryota</taxon>
        <taxon>Viridiplantae</taxon>
        <taxon>Streptophyta</taxon>
        <taxon>Embryophyta</taxon>
        <taxon>Tracheophyta</taxon>
        <taxon>Spermatophyta</taxon>
        <taxon>Magnoliopsida</taxon>
        <taxon>Liliopsida</taxon>
        <taxon>Poales</taxon>
        <taxon>Poaceae</taxon>
        <taxon>BOP clade</taxon>
        <taxon>Oryzoideae</taxon>
        <taxon>Oryzeae</taxon>
        <taxon>Zizaniinae</taxon>
        <taxon>Zizania</taxon>
    </lineage>
</organism>
<evidence type="ECO:0000313" key="13">
    <source>
        <dbReference type="Proteomes" id="UP000729402"/>
    </source>
</evidence>
<dbReference type="GO" id="GO:0046872">
    <property type="term" value="F:metal ion binding"/>
    <property type="evidence" value="ECO:0007669"/>
    <property type="project" value="UniProtKB-KW"/>
</dbReference>
<dbReference type="InterPro" id="IPR001584">
    <property type="entry name" value="Integrase_cat-core"/>
</dbReference>
<evidence type="ECO:0000256" key="6">
    <source>
        <dbReference type="ARBA" id="ARBA00022908"/>
    </source>
</evidence>
<name>A0A8J5VVI5_ZIZPA</name>
<evidence type="ECO:0000256" key="7">
    <source>
        <dbReference type="ARBA" id="ARBA00022918"/>
    </source>
</evidence>
<gene>
    <name evidence="12" type="ORF">GUJ93_ZPchr0015g6658</name>
</gene>
<keyword evidence="3" id="KW-0064">Aspartyl protease</keyword>
<reference evidence="12" key="2">
    <citation type="submission" date="2021-02" db="EMBL/GenBank/DDBJ databases">
        <authorList>
            <person name="Kimball J.A."/>
            <person name="Haas M.W."/>
            <person name="Macchietto M."/>
            <person name="Kono T."/>
            <person name="Duquette J."/>
            <person name="Shao M."/>
        </authorList>
    </citation>
    <scope>NUCLEOTIDE SEQUENCE</scope>
    <source>
        <tissue evidence="12">Fresh leaf tissue</tissue>
    </source>
</reference>
<dbReference type="InterPro" id="IPR050951">
    <property type="entry name" value="Retrovirus_Pol_polyprotein"/>
</dbReference>
<evidence type="ECO:0000256" key="9">
    <source>
        <dbReference type="ARBA" id="ARBA00023125"/>
    </source>
</evidence>
<evidence type="ECO:0000256" key="3">
    <source>
        <dbReference type="ARBA" id="ARBA00022750"/>
    </source>
</evidence>
<dbReference type="OrthoDB" id="784412at2759"/>
<dbReference type="AlphaFoldDB" id="A0A8J5VVI5"/>
<dbReference type="GO" id="GO:0004190">
    <property type="term" value="F:aspartic-type endopeptidase activity"/>
    <property type="evidence" value="ECO:0007669"/>
    <property type="project" value="UniProtKB-KW"/>
</dbReference>
<dbReference type="GO" id="GO:0003887">
    <property type="term" value="F:DNA-directed DNA polymerase activity"/>
    <property type="evidence" value="ECO:0007669"/>
    <property type="project" value="UniProtKB-KW"/>
</dbReference>
<dbReference type="GO" id="GO:0006508">
    <property type="term" value="P:proteolysis"/>
    <property type="evidence" value="ECO:0007669"/>
    <property type="project" value="UniProtKB-KW"/>
</dbReference>
<dbReference type="InterPro" id="IPR041588">
    <property type="entry name" value="Integrase_H2C2"/>
</dbReference>
<keyword evidence="13" id="KW-1185">Reference proteome</keyword>